<dbReference type="CDD" id="cd03255">
    <property type="entry name" value="ABC_MJ0796_LolCDE_FtsE"/>
    <property type="match status" value="1"/>
</dbReference>
<evidence type="ECO:0000256" key="2">
    <source>
        <dbReference type="ARBA" id="ARBA00022741"/>
    </source>
</evidence>
<dbReference type="PROSITE" id="PS50893">
    <property type="entry name" value="ABC_TRANSPORTER_2"/>
    <property type="match status" value="1"/>
</dbReference>
<keyword evidence="2" id="KW-0547">Nucleotide-binding</keyword>
<evidence type="ECO:0000313" key="7">
    <source>
        <dbReference type="Proteomes" id="UP000823661"/>
    </source>
</evidence>
<dbReference type="InterPro" id="IPR017871">
    <property type="entry name" value="ABC_transporter-like_CS"/>
</dbReference>
<dbReference type="EMBL" id="JADIMI010000061">
    <property type="protein sequence ID" value="MBO8452470.1"/>
    <property type="molecule type" value="Genomic_DNA"/>
</dbReference>
<evidence type="ECO:0000256" key="3">
    <source>
        <dbReference type="ARBA" id="ARBA00022840"/>
    </source>
</evidence>
<feature type="domain" description="ABC transporter" evidence="5">
    <location>
        <begin position="5"/>
        <end position="244"/>
    </location>
</feature>
<dbReference type="FunFam" id="3.40.50.300:FF:000032">
    <property type="entry name" value="Export ABC transporter ATP-binding protein"/>
    <property type="match status" value="1"/>
</dbReference>
<dbReference type="GO" id="GO:0005524">
    <property type="term" value="F:ATP binding"/>
    <property type="evidence" value="ECO:0007669"/>
    <property type="project" value="UniProtKB-KW"/>
</dbReference>
<keyword evidence="1" id="KW-0813">Transport</keyword>
<dbReference type="GO" id="GO:0098796">
    <property type="term" value="C:membrane protein complex"/>
    <property type="evidence" value="ECO:0007669"/>
    <property type="project" value="UniProtKB-ARBA"/>
</dbReference>
<dbReference type="GO" id="GO:0022857">
    <property type="term" value="F:transmembrane transporter activity"/>
    <property type="evidence" value="ECO:0007669"/>
    <property type="project" value="TreeGrafter"/>
</dbReference>
<sequence length="247" mass="27117">MKKVIELQNIRRDFIVGDETVHALRGVSFDIHEGEFVTIMGASGSGKSTMLNILGCLDTPTSGEYLLDGIPVKSMSKSQRAVLRNRKIGFVFQNYNLLPKSTAIENVELPLMYNSQIGASERRSRAITALQAVGLGDRLNHKSNQMSGGQMQRVAIARALVNDPAVILADEATGNLDTRTSFEILVLLQRLHAEGRTIIFVTHNPDIASYSSRNIRLRDGHIIEDTVNTDIKSAEKTLASLPASEDD</sequence>
<comment type="similarity">
    <text evidence="4">Belongs to the ABC transporter superfamily. Macrolide exporter (TC 3.A.1.122) family.</text>
</comment>
<dbReference type="InterPro" id="IPR003593">
    <property type="entry name" value="AAA+_ATPase"/>
</dbReference>
<organism evidence="6 7">
    <name type="scientific">Candidatus Cryptobacteroides intestinavium</name>
    <dbReference type="NCBI Taxonomy" id="2840766"/>
    <lineage>
        <taxon>Bacteria</taxon>
        <taxon>Pseudomonadati</taxon>
        <taxon>Bacteroidota</taxon>
        <taxon>Bacteroidia</taxon>
        <taxon>Bacteroidales</taxon>
        <taxon>Candidatus Cryptobacteroides</taxon>
    </lineage>
</organism>
<dbReference type="InterPro" id="IPR015854">
    <property type="entry name" value="ABC_transpr_LolD-like"/>
</dbReference>
<dbReference type="GO" id="GO:0016887">
    <property type="term" value="F:ATP hydrolysis activity"/>
    <property type="evidence" value="ECO:0007669"/>
    <property type="project" value="InterPro"/>
</dbReference>
<evidence type="ECO:0000313" key="6">
    <source>
        <dbReference type="EMBL" id="MBO8452470.1"/>
    </source>
</evidence>
<dbReference type="InterPro" id="IPR003439">
    <property type="entry name" value="ABC_transporter-like_ATP-bd"/>
</dbReference>
<evidence type="ECO:0000259" key="5">
    <source>
        <dbReference type="PROSITE" id="PS50893"/>
    </source>
</evidence>
<dbReference type="AlphaFoldDB" id="A0A9D9EUE6"/>
<dbReference type="SMART" id="SM00382">
    <property type="entry name" value="AAA"/>
    <property type="match status" value="1"/>
</dbReference>
<dbReference type="Proteomes" id="UP000823661">
    <property type="component" value="Unassembled WGS sequence"/>
</dbReference>
<dbReference type="GO" id="GO:0005886">
    <property type="term" value="C:plasma membrane"/>
    <property type="evidence" value="ECO:0007669"/>
    <property type="project" value="TreeGrafter"/>
</dbReference>
<name>A0A9D9EUE6_9BACT</name>
<dbReference type="PANTHER" id="PTHR24220">
    <property type="entry name" value="IMPORT ATP-BINDING PROTEIN"/>
    <property type="match status" value="1"/>
</dbReference>
<reference evidence="6" key="1">
    <citation type="submission" date="2020-10" db="EMBL/GenBank/DDBJ databases">
        <authorList>
            <person name="Gilroy R."/>
        </authorList>
    </citation>
    <scope>NUCLEOTIDE SEQUENCE</scope>
    <source>
        <strain evidence="6">B1-20833</strain>
    </source>
</reference>
<dbReference type="InterPro" id="IPR027417">
    <property type="entry name" value="P-loop_NTPase"/>
</dbReference>
<proteinExistence type="inferred from homology"/>
<accession>A0A9D9EUE6</accession>
<dbReference type="PANTHER" id="PTHR24220:SF86">
    <property type="entry name" value="ABC TRANSPORTER ABCH.1"/>
    <property type="match status" value="1"/>
</dbReference>
<dbReference type="Pfam" id="PF00005">
    <property type="entry name" value="ABC_tran"/>
    <property type="match status" value="1"/>
</dbReference>
<dbReference type="InterPro" id="IPR017911">
    <property type="entry name" value="MacB-like_ATP-bd"/>
</dbReference>
<keyword evidence="3 6" id="KW-0067">ATP-binding</keyword>
<evidence type="ECO:0000256" key="1">
    <source>
        <dbReference type="ARBA" id="ARBA00022448"/>
    </source>
</evidence>
<dbReference type="Gene3D" id="3.40.50.300">
    <property type="entry name" value="P-loop containing nucleotide triphosphate hydrolases"/>
    <property type="match status" value="1"/>
</dbReference>
<gene>
    <name evidence="6" type="ORF">IAC06_06270</name>
</gene>
<evidence type="ECO:0000256" key="4">
    <source>
        <dbReference type="ARBA" id="ARBA00038388"/>
    </source>
</evidence>
<reference evidence="6" key="2">
    <citation type="journal article" date="2021" name="PeerJ">
        <title>Extensive microbial diversity within the chicken gut microbiome revealed by metagenomics and culture.</title>
        <authorList>
            <person name="Gilroy R."/>
            <person name="Ravi A."/>
            <person name="Getino M."/>
            <person name="Pursley I."/>
            <person name="Horton D.L."/>
            <person name="Alikhan N.F."/>
            <person name="Baker D."/>
            <person name="Gharbi K."/>
            <person name="Hall N."/>
            <person name="Watson M."/>
            <person name="Adriaenssens E.M."/>
            <person name="Foster-Nyarko E."/>
            <person name="Jarju S."/>
            <person name="Secka A."/>
            <person name="Antonio M."/>
            <person name="Oren A."/>
            <person name="Chaudhuri R.R."/>
            <person name="La Ragione R."/>
            <person name="Hildebrand F."/>
            <person name="Pallen M.J."/>
        </authorList>
    </citation>
    <scope>NUCLEOTIDE SEQUENCE</scope>
    <source>
        <strain evidence="6">B1-20833</strain>
    </source>
</reference>
<protein>
    <submittedName>
        <fullName evidence="6">ABC transporter ATP-binding protein</fullName>
    </submittedName>
</protein>
<dbReference type="PROSITE" id="PS00211">
    <property type="entry name" value="ABC_TRANSPORTER_1"/>
    <property type="match status" value="1"/>
</dbReference>
<comment type="caution">
    <text evidence="6">The sequence shown here is derived from an EMBL/GenBank/DDBJ whole genome shotgun (WGS) entry which is preliminary data.</text>
</comment>
<dbReference type="SUPFAM" id="SSF52540">
    <property type="entry name" value="P-loop containing nucleoside triphosphate hydrolases"/>
    <property type="match status" value="1"/>
</dbReference>